<evidence type="ECO:0000259" key="4">
    <source>
        <dbReference type="Pfam" id="PF18738"/>
    </source>
</evidence>
<dbReference type="PROSITE" id="PS50297">
    <property type="entry name" value="ANK_REP_REGION"/>
    <property type="match status" value="1"/>
</dbReference>
<feature type="domain" description="DZIP3-like HEPN" evidence="4">
    <location>
        <begin position="42"/>
        <end position="168"/>
    </location>
</feature>
<gene>
    <name evidence="6" type="ORF">MGAL_10B051521</name>
</gene>
<dbReference type="InterPro" id="IPR027417">
    <property type="entry name" value="P-loop_NTPase"/>
</dbReference>
<dbReference type="Pfam" id="PF12796">
    <property type="entry name" value="Ank_2"/>
    <property type="match status" value="1"/>
</dbReference>
<evidence type="ECO:0000313" key="7">
    <source>
        <dbReference type="Proteomes" id="UP000596742"/>
    </source>
</evidence>
<dbReference type="InterPro" id="IPR002110">
    <property type="entry name" value="Ankyrin_rpt"/>
</dbReference>
<dbReference type="InterPro" id="IPR051165">
    <property type="entry name" value="Multifunctional_ANK_Repeat"/>
</dbReference>
<proteinExistence type="predicted"/>
<protein>
    <recommendedName>
        <fullName evidence="8">DZIP3-like HEPN domain-containing protein</fullName>
    </recommendedName>
</protein>
<organism evidence="6 7">
    <name type="scientific">Mytilus galloprovincialis</name>
    <name type="common">Mediterranean mussel</name>
    <dbReference type="NCBI Taxonomy" id="29158"/>
    <lineage>
        <taxon>Eukaryota</taxon>
        <taxon>Metazoa</taxon>
        <taxon>Spiralia</taxon>
        <taxon>Lophotrochozoa</taxon>
        <taxon>Mollusca</taxon>
        <taxon>Bivalvia</taxon>
        <taxon>Autobranchia</taxon>
        <taxon>Pteriomorphia</taxon>
        <taxon>Mytilida</taxon>
        <taxon>Mytiloidea</taxon>
        <taxon>Mytilidae</taxon>
        <taxon>Mytilinae</taxon>
        <taxon>Mytilus</taxon>
    </lineage>
</organism>
<evidence type="ECO:0000313" key="6">
    <source>
        <dbReference type="EMBL" id="VDI49212.1"/>
    </source>
</evidence>
<reference evidence="6" key="1">
    <citation type="submission" date="2018-11" db="EMBL/GenBank/DDBJ databases">
        <authorList>
            <person name="Alioto T."/>
            <person name="Alioto T."/>
        </authorList>
    </citation>
    <scope>NUCLEOTIDE SEQUENCE</scope>
</reference>
<keyword evidence="7" id="KW-1185">Reference proteome</keyword>
<accession>A0A8B6FHA0</accession>
<dbReference type="SUPFAM" id="SSF52540">
    <property type="entry name" value="P-loop containing nucleoside triphosphate hydrolases"/>
    <property type="match status" value="1"/>
</dbReference>
<dbReference type="PROSITE" id="PS50088">
    <property type="entry name" value="ANK_REPEAT"/>
    <property type="match status" value="1"/>
</dbReference>
<feature type="domain" description="Novel STAND NTPase 3" evidence="5">
    <location>
        <begin position="196"/>
        <end position="324"/>
    </location>
</feature>
<evidence type="ECO:0000259" key="5">
    <source>
        <dbReference type="Pfam" id="PF20720"/>
    </source>
</evidence>
<comment type="caution">
    <text evidence="6">The sequence shown here is derived from an EMBL/GenBank/DDBJ whole genome shotgun (WGS) entry which is preliminary data.</text>
</comment>
<dbReference type="Pfam" id="PF18738">
    <property type="entry name" value="HEPN_DZIP3"/>
    <property type="match status" value="1"/>
</dbReference>
<evidence type="ECO:0008006" key="8">
    <source>
        <dbReference type="Google" id="ProtNLM"/>
    </source>
</evidence>
<dbReference type="SUPFAM" id="SSF48403">
    <property type="entry name" value="Ankyrin repeat"/>
    <property type="match status" value="1"/>
</dbReference>
<dbReference type="SMART" id="SM00248">
    <property type="entry name" value="ANK"/>
    <property type="match status" value="2"/>
</dbReference>
<dbReference type="PANTHER" id="PTHR24123">
    <property type="entry name" value="ANKYRIN REPEAT-CONTAINING"/>
    <property type="match status" value="1"/>
</dbReference>
<evidence type="ECO:0000256" key="1">
    <source>
        <dbReference type="ARBA" id="ARBA00022737"/>
    </source>
</evidence>
<dbReference type="AlphaFoldDB" id="A0A8B6FHA0"/>
<keyword evidence="2 3" id="KW-0040">ANK repeat</keyword>
<dbReference type="Pfam" id="PF20720">
    <property type="entry name" value="nSTAND3"/>
    <property type="match status" value="1"/>
</dbReference>
<evidence type="ECO:0000256" key="2">
    <source>
        <dbReference type="ARBA" id="ARBA00023043"/>
    </source>
</evidence>
<sequence length="728" mass="83738">MATCSNEPCPRENQNYVTLDRLLKQVAEPVVRKRFDIEFHPTVLQKTLNRESSKIKNISQINRKQLDTLFPPRDRTPVCSSDFDLTLMILLIRNLTQIQISDICSVPNDTSQGADISRIKYYRNVLAHCNGNISDVEFEKQWVEICQALVRLGGERYKEICAQLKVTSLSSRKGYGMKNIHKEIIEDWKEIEINLVETNAIKKLKKVVEKSNFIAIIGPSGCGKSTAAHHIALWLHTIGGYQIIPSSFPTDFTHYYDESEKQVFVFDDVCGKYSLDYDLLKHWNKLSTVLDKIKHCENVMILVSSRSDIFYQFKDMQFLFTQKFNMLSNDYSLCDNERFLIAKSHIGAEEAEILRKANFFHRYDFFPLLCQLYATEKERDIGPFFTQPAKVIKDELNIMKDGLDQTSYAVLALFVIYNNCITDEVLSPTSGIKTVLSDLAEECEMSTQLNIKVVRKHLDIFLHSYVKKIGSGYMIMHDKLFDIFVSFYGEHLPDIILTHCSYPVVFTRFQLESTEEIDENMIKVPVGKEAKYFQRVFHVSDSADVLNIFRHNQLKYQTFRQQFLQFLSENPVCRDLCLSLSDTESSPLLITAARGYNDITKVLLDMGMNVNICDNLKLTPLAYAAGGGCFETVKLLLESSDMNKLSKCNHSSNIDFAVAHFHSVCLKTKGISIDSEVYKRFTDFVNRLLKRYENLCDATCLRTTFLLAQYFGYTDIVKLLLATTYKKE</sequence>
<name>A0A8B6FHA0_MYTGA</name>
<keyword evidence="1" id="KW-0677">Repeat</keyword>
<dbReference type="InterPro" id="IPR036770">
    <property type="entry name" value="Ankyrin_rpt-contain_sf"/>
</dbReference>
<dbReference type="Gene3D" id="1.25.40.20">
    <property type="entry name" value="Ankyrin repeat-containing domain"/>
    <property type="match status" value="1"/>
</dbReference>
<evidence type="ECO:0000256" key="3">
    <source>
        <dbReference type="PROSITE-ProRule" id="PRU00023"/>
    </source>
</evidence>
<dbReference type="InterPro" id="IPR049050">
    <property type="entry name" value="nSTAND3"/>
</dbReference>
<dbReference type="Gene3D" id="3.40.50.300">
    <property type="entry name" value="P-loop containing nucleotide triphosphate hydrolases"/>
    <property type="match status" value="1"/>
</dbReference>
<dbReference type="OrthoDB" id="10371506at2759"/>
<dbReference type="Proteomes" id="UP000596742">
    <property type="component" value="Unassembled WGS sequence"/>
</dbReference>
<dbReference type="PANTHER" id="PTHR24123:SF33">
    <property type="entry name" value="PROTEIN HOS4"/>
    <property type="match status" value="1"/>
</dbReference>
<dbReference type="InterPro" id="IPR041249">
    <property type="entry name" value="HEPN_DZIP3"/>
</dbReference>
<dbReference type="EMBL" id="UYJE01006801">
    <property type="protein sequence ID" value="VDI49212.1"/>
    <property type="molecule type" value="Genomic_DNA"/>
</dbReference>
<feature type="repeat" description="ANK" evidence="3">
    <location>
        <begin position="583"/>
        <end position="615"/>
    </location>
</feature>